<accession>A0A8D0WVN7</accession>
<evidence type="ECO:0000256" key="1">
    <source>
        <dbReference type="SAM" id="Coils"/>
    </source>
</evidence>
<keyword evidence="1" id="KW-0175">Coiled coil</keyword>
<feature type="coiled-coil region" evidence="1">
    <location>
        <begin position="70"/>
        <end position="101"/>
    </location>
</feature>
<organism evidence="2 3">
    <name type="scientific">Sus scrofa</name>
    <name type="common">Pig</name>
    <dbReference type="NCBI Taxonomy" id="9823"/>
    <lineage>
        <taxon>Eukaryota</taxon>
        <taxon>Metazoa</taxon>
        <taxon>Chordata</taxon>
        <taxon>Craniata</taxon>
        <taxon>Vertebrata</taxon>
        <taxon>Euteleostomi</taxon>
        <taxon>Mammalia</taxon>
        <taxon>Eutheria</taxon>
        <taxon>Laurasiatheria</taxon>
        <taxon>Artiodactyla</taxon>
        <taxon>Suina</taxon>
        <taxon>Suidae</taxon>
        <taxon>Sus</taxon>
    </lineage>
</organism>
<dbReference type="InterPro" id="IPR027874">
    <property type="entry name" value="Tex35"/>
</dbReference>
<dbReference type="Ensembl" id="ENSSSCT00030058851.1">
    <property type="protein sequence ID" value="ENSSSCP00030026849.1"/>
    <property type="gene ID" value="ENSSSCG00030042304.1"/>
</dbReference>
<dbReference type="PANTHER" id="PTHR36860">
    <property type="entry name" value="TESTIS-EXPRESSED PROTEIN 35"/>
    <property type="match status" value="1"/>
</dbReference>
<name>A0A8D0WVN7_PIG</name>
<evidence type="ECO:0000313" key="2">
    <source>
        <dbReference type="Ensembl" id="ENSSSCP00030026849.1"/>
    </source>
</evidence>
<dbReference type="Proteomes" id="UP000694570">
    <property type="component" value="Unplaced"/>
</dbReference>
<evidence type="ECO:0008006" key="4">
    <source>
        <dbReference type="Google" id="ProtNLM"/>
    </source>
</evidence>
<sequence>MSFSKSITSAFQRGTGCLCVPLSCFLYSSIFHPCGPPLLVLFGRAPGFFLPPFDSFFSIQDIFFLNPFSVLFSQNELREVREELKEKMEEIKQIKDVMDKDFDKLQEFVQIMKEMQKDMDEKMDVLINIHKNSKRPLRRGPKEQQDLRLVGKTVTEPQLQLKKLDGADGIPLGLHKKMMALQTPNKNPMDSLHQCEPCCEKCLLCAPKNNYNQGKLPHPAWAPFSPLASGPAF</sequence>
<reference evidence="2" key="1">
    <citation type="submission" date="2025-08" db="UniProtKB">
        <authorList>
            <consortium name="Ensembl"/>
        </authorList>
    </citation>
    <scope>IDENTIFICATION</scope>
</reference>
<dbReference type="Pfam" id="PF15079">
    <property type="entry name" value="Tsc35"/>
    <property type="match status" value="1"/>
</dbReference>
<protein>
    <recommendedName>
        <fullName evidence="4">Testis expressed 35</fullName>
    </recommendedName>
</protein>
<proteinExistence type="predicted"/>
<dbReference type="AlphaFoldDB" id="A0A8D0WVN7"/>
<evidence type="ECO:0000313" key="3">
    <source>
        <dbReference type="Proteomes" id="UP000694570"/>
    </source>
</evidence>
<dbReference type="PANTHER" id="PTHR36860:SF1">
    <property type="entry name" value="TESTIS-EXPRESSED PROTEIN 35"/>
    <property type="match status" value="1"/>
</dbReference>